<dbReference type="Proteomes" id="UP000298061">
    <property type="component" value="Unassembled WGS sequence"/>
</dbReference>
<feature type="region of interest" description="Disordered" evidence="1">
    <location>
        <begin position="122"/>
        <end position="182"/>
    </location>
</feature>
<accession>A0A4Z0A454</accession>
<keyword evidence="3" id="KW-1185">Reference proteome</keyword>
<reference evidence="2 3" key="1">
    <citation type="submission" date="2019-02" db="EMBL/GenBank/DDBJ databases">
        <title>Genome sequencing of the rare red list fungi Hericium alpestre (H. flagellum).</title>
        <authorList>
            <person name="Buettner E."/>
            <person name="Kellner H."/>
        </authorList>
    </citation>
    <scope>NUCLEOTIDE SEQUENCE [LARGE SCALE GENOMIC DNA]</scope>
    <source>
        <strain evidence="2 3">DSM 108284</strain>
    </source>
</reference>
<protein>
    <submittedName>
        <fullName evidence="2">Uncharacterized protein</fullName>
    </submittedName>
</protein>
<feature type="compositionally biased region" description="Acidic residues" evidence="1">
    <location>
        <begin position="1"/>
        <end position="11"/>
    </location>
</feature>
<organism evidence="2 3">
    <name type="scientific">Hericium alpestre</name>
    <dbReference type="NCBI Taxonomy" id="135208"/>
    <lineage>
        <taxon>Eukaryota</taxon>
        <taxon>Fungi</taxon>
        <taxon>Dikarya</taxon>
        <taxon>Basidiomycota</taxon>
        <taxon>Agaricomycotina</taxon>
        <taxon>Agaricomycetes</taxon>
        <taxon>Russulales</taxon>
        <taxon>Hericiaceae</taxon>
        <taxon>Hericium</taxon>
    </lineage>
</organism>
<comment type="caution">
    <text evidence="2">The sequence shown here is derived from an EMBL/GenBank/DDBJ whole genome shotgun (WGS) entry which is preliminary data.</text>
</comment>
<dbReference type="EMBL" id="SFCI01000234">
    <property type="protein sequence ID" value="TFY81240.1"/>
    <property type="molecule type" value="Genomic_DNA"/>
</dbReference>
<feature type="region of interest" description="Disordered" evidence="1">
    <location>
        <begin position="210"/>
        <end position="239"/>
    </location>
</feature>
<evidence type="ECO:0000313" key="3">
    <source>
        <dbReference type="Proteomes" id="UP000298061"/>
    </source>
</evidence>
<dbReference type="AlphaFoldDB" id="A0A4Z0A454"/>
<name>A0A4Z0A454_9AGAM</name>
<feature type="compositionally biased region" description="Polar residues" evidence="1">
    <location>
        <begin position="229"/>
        <end position="239"/>
    </location>
</feature>
<evidence type="ECO:0000256" key="1">
    <source>
        <dbReference type="SAM" id="MobiDB-lite"/>
    </source>
</evidence>
<evidence type="ECO:0000313" key="2">
    <source>
        <dbReference type="EMBL" id="TFY81240.1"/>
    </source>
</evidence>
<sequence>MVQVADLEEQLTDSKQSHPIIPIIPPSAQKCQLNDGEDEYAANDSHSQVPQPPRTAQADWSEDNRIRSEWHACYRRVETLEYFILENGHMLPSVERTPQSQFKYWKEDPPMQYQWRQLREGKLEPSNDSVSHLSWDKNPDEMYLDGGNENSAAKGGDEDGHRTRGTMERTYSETESESSLEDAFDGLEGQGERAGDKTVKDTCTVSKLEQRGTGREDAVSLTPVKRQRSTSSTFDSSNFEACSPCRRKVIRDILDHVTNHEYDEPTPQLTLP</sequence>
<feature type="compositionally biased region" description="Basic and acidic residues" evidence="1">
    <location>
        <begin position="155"/>
        <end position="172"/>
    </location>
</feature>
<feature type="region of interest" description="Disordered" evidence="1">
    <location>
        <begin position="1"/>
        <end position="62"/>
    </location>
</feature>
<proteinExistence type="predicted"/>
<gene>
    <name evidence="2" type="ORF">EWM64_g2770</name>
</gene>